<gene>
    <name evidence="1" type="ORF">S03H2_46365</name>
</gene>
<evidence type="ECO:0000313" key="1">
    <source>
        <dbReference type="EMBL" id="GAH63352.1"/>
    </source>
</evidence>
<name>X1H1P0_9ZZZZ</name>
<protein>
    <submittedName>
        <fullName evidence="1">Uncharacterized protein</fullName>
    </submittedName>
</protein>
<organism evidence="1">
    <name type="scientific">marine sediment metagenome</name>
    <dbReference type="NCBI Taxonomy" id="412755"/>
    <lineage>
        <taxon>unclassified sequences</taxon>
        <taxon>metagenomes</taxon>
        <taxon>ecological metagenomes</taxon>
    </lineage>
</organism>
<accession>X1H1P0</accession>
<dbReference type="AlphaFoldDB" id="X1H1P0"/>
<sequence length="51" mass="5739">MLFGELGAFIIDILDQKGFFYDEPENKSVKGKSTICWLILIIIANINTFTG</sequence>
<dbReference type="EMBL" id="BARU01029101">
    <property type="protein sequence ID" value="GAH63352.1"/>
    <property type="molecule type" value="Genomic_DNA"/>
</dbReference>
<proteinExistence type="predicted"/>
<comment type="caution">
    <text evidence="1">The sequence shown here is derived from an EMBL/GenBank/DDBJ whole genome shotgun (WGS) entry which is preliminary data.</text>
</comment>
<reference evidence="1" key="1">
    <citation type="journal article" date="2014" name="Front. Microbiol.">
        <title>High frequency of phylogenetically diverse reductive dehalogenase-homologous genes in deep subseafloor sedimentary metagenomes.</title>
        <authorList>
            <person name="Kawai M."/>
            <person name="Futagami T."/>
            <person name="Toyoda A."/>
            <person name="Takaki Y."/>
            <person name="Nishi S."/>
            <person name="Hori S."/>
            <person name="Arai W."/>
            <person name="Tsubouchi T."/>
            <person name="Morono Y."/>
            <person name="Uchiyama I."/>
            <person name="Ito T."/>
            <person name="Fujiyama A."/>
            <person name="Inagaki F."/>
            <person name="Takami H."/>
        </authorList>
    </citation>
    <scope>NUCLEOTIDE SEQUENCE</scope>
    <source>
        <strain evidence="1">Expedition CK06-06</strain>
    </source>
</reference>